<sequence>MRSEPERWRADYARDGYLVVEDCLDKETLTALRAGVARIVDDPDSLPAHLRAHVQLEREYARSDGAEDRDFTRLGRAVRLVMELPEFEPVFAELIRYQPLLDVLQALFASTEFHFHNYKCVNKAPGASGAFVWHRDLPYLYHSTPNLLTAMLCLDDMTEDNGATVVLPGSHLLADENVAVGDQDIREEDLPADLERRTVACPAGSAVIFHVNLLHGGGANTSTAPRRNVIGIWAGPDTYPTGAARYAYQGLYPRSQDPARQRQLRMALGDAAAAPAAADAEVSSPRAAAGMG</sequence>
<dbReference type="AlphaFoldDB" id="A0A852ZRG9"/>
<name>A0A852ZRG9_9ACTN</name>
<dbReference type="PANTHER" id="PTHR20883:SF48">
    <property type="entry name" value="ECTOINE DIOXYGENASE"/>
    <property type="match status" value="1"/>
</dbReference>
<dbReference type="Proteomes" id="UP000579605">
    <property type="component" value="Unassembled WGS sequence"/>
</dbReference>
<dbReference type="InterPro" id="IPR008775">
    <property type="entry name" value="Phytyl_CoA_dOase-like"/>
</dbReference>
<keyword evidence="2" id="KW-1185">Reference proteome</keyword>
<protein>
    <submittedName>
        <fullName evidence="1">Ectoine hydroxylase-related dioxygenase (Phytanoyl-CoA dioxygenase family)</fullName>
    </submittedName>
</protein>
<dbReference type="GO" id="GO:0005506">
    <property type="term" value="F:iron ion binding"/>
    <property type="evidence" value="ECO:0007669"/>
    <property type="project" value="UniProtKB-ARBA"/>
</dbReference>
<dbReference type="Pfam" id="PF05721">
    <property type="entry name" value="PhyH"/>
    <property type="match status" value="1"/>
</dbReference>
<dbReference type="Gene3D" id="2.60.120.620">
    <property type="entry name" value="q2cbj1_9rhob like domain"/>
    <property type="match status" value="1"/>
</dbReference>
<evidence type="ECO:0000313" key="2">
    <source>
        <dbReference type="Proteomes" id="UP000579605"/>
    </source>
</evidence>
<dbReference type="SUPFAM" id="SSF51197">
    <property type="entry name" value="Clavaminate synthase-like"/>
    <property type="match status" value="1"/>
</dbReference>
<organism evidence="1 2">
    <name type="scientific">Actinopolymorpha rutila</name>
    <dbReference type="NCBI Taxonomy" id="446787"/>
    <lineage>
        <taxon>Bacteria</taxon>
        <taxon>Bacillati</taxon>
        <taxon>Actinomycetota</taxon>
        <taxon>Actinomycetes</taxon>
        <taxon>Propionibacteriales</taxon>
        <taxon>Actinopolymorphaceae</taxon>
        <taxon>Actinopolymorpha</taxon>
    </lineage>
</organism>
<keyword evidence="1" id="KW-0223">Dioxygenase</keyword>
<gene>
    <name evidence="1" type="ORF">F4554_004637</name>
</gene>
<dbReference type="RefSeq" id="WP_179789472.1">
    <property type="nucleotide sequence ID" value="NZ_BAAARR010000001.1"/>
</dbReference>
<comment type="caution">
    <text evidence="1">The sequence shown here is derived from an EMBL/GenBank/DDBJ whole genome shotgun (WGS) entry which is preliminary data.</text>
</comment>
<dbReference type="GO" id="GO:0016706">
    <property type="term" value="F:2-oxoglutarate-dependent dioxygenase activity"/>
    <property type="evidence" value="ECO:0007669"/>
    <property type="project" value="UniProtKB-ARBA"/>
</dbReference>
<accession>A0A852ZRG9</accession>
<dbReference type="EMBL" id="JACBZH010000001">
    <property type="protein sequence ID" value="NYH91999.1"/>
    <property type="molecule type" value="Genomic_DNA"/>
</dbReference>
<evidence type="ECO:0000313" key="1">
    <source>
        <dbReference type="EMBL" id="NYH91999.1"/>
    </source>
</evidence>
<dbReference type="PANTHER" id="PTHR20883">
    <property type="entry name" value="PHYTANOYL-COA DIOXYGENASE DOMAIN CONTAINING 1"/>
    <property type="match status" value="1"/>
</dbReference>
<proteinExistence type="predicted"/>
<keyword evidence="1" id="KW-0560">Oxidoreductase</keyword>
<reference evidence="1 2" key="1">
    <citation type="submission" date="2020-07" db="EMBL/GenBank/DDBJ databases">
        <title>Sequencing the genomes of 1000 actinobacteria strains.</title>
        <authorList>
            <person name="Klenk H.-P."/>
        </authorList>
    </citation>
    <scope>NUCLEOTIDE SEQUENCE [LARGE SCALE GENOMIC DNA]</scope>
    <source>
        <strain evidence="1 2">DSM 18448</strain>
    </source>
</reference>